<evidence type="ECO:0000313" key="2">
    <source>
        <dbReference type="Proteomes" id="UP000267630"/>
    </source>
</evidence>
<gene>
    <name evidence="1" type="ORF">NCTC9997_03637</name>
</gene>
<organism evidence="1 2">
    <name type="scientific">Raoultella terrigena</name>
    <name type="common">Klebsiella terrigena</name>
    <dbReference type="NCBI Taxonomy" id="577"/>
    <lineage>
        <taxon>Bacteria</taxon>
        <taxon>Pseudomonadati</taxon>
        <taxon>Pseudomonadota</taxon>
        <taxon>Gammaproteobacteria</taxon>
        <taxon>Enterobacterales</taxon>
        <taxon>Enterobacteriaceae</taxon>
        <taxon>Klebsiella/Raoultella group</taxon>
        <taxon>Raoultella</taxon>
    </lineage>
</organism>
<sequence length="56" mass="6564">MTHLSVKFCDAESVDYNIPLCFYNDIKFFKLHTCKHSARTAGHHLDPFTRTFFPTI</sequence>
<protein>
    <submittedName>
        <fullName evidence="1">Uncharacterized protein</fullName>
    </submittedName>
</protein>
<dbReference type="AlphaFoldDB" id="A0A7Z8ZCY8"/>
<dbReference type="EMBL" id="LR134253">
    <property type="protein sequence ID" value="VED51193.1"/>
    <property type="molecule type" value="Genomic_DNA"/>
</dbReference>
<evidence type="ECO:0000313" key="1">
    <source>
        <dbReference type="EMBL" id="VED51193.1"/>
    </source>
</evidence>
<accession>A0A7Z8ZCY8</accession>
<proteinExistence type="predicted"/>
<reference evidence="1 2" key="1">
    <citation type="submission" date="2018-12" db="EMBL/GenBank/DDBJ databases">
        <authorList>
            <consortium name="Pathogen Informatics"/>
        </authorList>
    </citation>
    <scope>NUCLEOTIDE SEQUENCE [LARGE SCALE GENOMIC DNA]</scope>
    <source>
        <strain evidence="1 2">NCTC9997</strain>
    </source>
</reference>
<name>A0A7Z8ZCY8_RAOTE</name>
<dbReference type="Proteomes" id="UP000267630">
    <property type="component" value="Chromosome 3"/>
</dbReference>
<keyword evidence="2" id="KW-1185">Reference proteome</keyword>